<proteinExistence type="predicted"/>
<name>J3NJP9_GAET3</name>
<reference evidence="1" key="3">
    <citation type="submission" date="2010-09" db="EMBL/GenBank/DDBJ databases">
        <title>Annotation of Gaeumannomyces graminis var. tritici R3-111a-1.</title>
        <authorList>
            <consortium name="The Broad Institute Genome Sequencing Platform"/>
            <person name="Ma L.-J."/>
            <person name="Dead R."/>
            <person name="Young S.K."/>
            <person name="Zeng Q."/>
            <person name="Gargeya S."/>
            <person name="Fitzgerald M."/>
            <person name="Haas B."/>
            <person name="Abouelleil A."/>
            <person name="Alvarado L."/>
            <person name="Arachchi H.M."/>
            <person name="Berlin A."/>
            <person name="Brown A."/>
            <person name="Chapman S.B."/>
            <person name="Chen Z."/>
            <person name="Dunbar C."/>
            <person name="Freedman E."/>
            <person name="Gearin G."/>
            <person name="Gellesch M."/>
            <person name="Goldberg J."/>
            <person name="Griggs A."/>
            <person name="Gujja S."/>
            <person name="Heiman D."/>
            <person name="Howarth C."/>
            <person name="Larson L."/>
            <person name="Lui A."/>
            <person name="MacDonald P.J.P."/>
            <person name="Mehta T."/>
            <person name="Montmayeur A."/>
            <person name="Murphy C."/>
            <person name="Neiman D."/>
            <person name="Pearson M."/>
            <person name="Priest M."/>
            <person name="Roberts A."/>
            <person name="Saif S."/>
            <person name="Shea T."/>
            <person name="Shenoy N."/>
            <person name="Sisk P."/>
            <person name="Stolte C."/>
            <person name="Sykes S."/>
            <person name="Yandava C."/>
            <person name="Wortman J."/>
            <person name="Nusbaum C."/>
            <person name="Birren B."/>
        </authorList>
    </citation>
    <scope>NUCLEOTIDE SEQUENCE</scope>
    <source>
        <strain evidence="1">R3-111a-1</strain>
    </source>
</reference>
<keyword evidence="3" id="KW-1185">Reference proteome</keyword>
<dbReference type="AlphaFoldDB" id="J3NJP9"/>
<sequence>MAVLARGLMIAVLRTCLPSKGRLEAVGRPQSRLACVAPTASPKHFSHSKFRSMITAYIKPLALLHMIWAKTALVGPLPTSRASLFDNFAVRGPGLTLTGVQDSGVTWLVCNK</sequence>
<dbReference type="RefSeq" id="XP_009217510.1">
    <property type="nucleotide sequence ID" value="XM_009219246.1"/>
</dbReference>
<reference evidence="1" key="2">
    <citation type="submission" date="2010-07" db="EMBL/GenBank/DDBJ databases">
        <authorList>
            <consortium name="The Broad Institute Genome Sequencing Platform"/>
            <consortium name="Broad Institute Genome Sequencing Center for Infectious Disease"/>
            <person name="Ma L.-J."/>
            <person name="Dead R."/>
            <person name="Young S."/>
            <person name="Zeng Q."/>
            <person name="Koehrsen M."/>
            <person name="Alvarado L."/>
            <person name="Berlin A."/>
            <person name="Chapman S.B."/>
            <person name="Chen Z."/>
            <person name="Freedman E."/>
            <person name="Gellesch M."/>
            <person name="Goldberg J."/>
            <person name="Griggs A."/>
            <person name="Gujja S."/>
            <person name="Heilman E.R."/>
            <person name="Heiman D."/>
            <person name="Hepburn T."/>
            <person name="Howarth C."/>
            <person name="Jen D."/>
            <person name="Larson L."/>
            <person name="Mehta T."/>
            <person name="Neiman D."/>
            <person name="Pearson M."/>
            <person name="Roberts A."/>
            <person name="Saif S."/>
            <person name="Shea T."/>
            <person name="Shenoy N."/>
            <person name="Sisk P."/>
            <person name="Stolte C."/>
            <person name="Sykes S."/>
            <person name="Walk T."/>
            <person name="White J."/>
            <person name="Yandava C."/>
            <person name="Haas B."/>
            <person name="Nusbaum C."/>
            <person name="Birren B."/>
        </authorList>
    </citation>
    <scope>NUCLEOTIDE SEQUENCE</scope>
    <source>
        <strain evidence="1">R3-111a-1</strain>
    </source>
</reference>
<accession>J3NJP9</accession>
<reference evidence="2" key="5">
    <citation type="submission" date="2018-04" db="UniProtKB">
        <authorList>
            <consortium name="EnsemblFungi"/>
        </authorList>
    </citation>
    <scope>IDENTIFICATION</scope>
    <source>
        <strain evidence="2">R3-111a-1</strain>
    </source>
</reference>
<dbReference type="GeneID" id="20341937"/>
<reference evidence="2" key="4">
    <citation type="journal article" date="2015" name="G3 (Bethesda)">
        <title>Genome sequences of three phytopathogenic species of the Magnaporthaceae family of fungi.</title>
        <authorList>
            <person name="Okagaki L.H."/>
            <person name="Nunes C.C."/>
            <person name="Sailsbery J."/>
            <person name="Clay B."/>
            <person name="Brown D."/>
            <person name="John T."/>
            <person name="Oh Y."/>
            <person name="Young N."/>
            <person name="Fitzgerald M."/>
            <person name="Haas B.J."/>
            <person name="Zeng Q."/>
            <person name="Young S."/>
            <person name="Adiconis X."/>
            <person name="Fan L."/>
            <person name="Levin J.Z."/>
            <person name="Mitchell T.K."/>
            <person name="Okubara P.A."/>
            <person name="Farman M.L."/>
            <person name="Kohn L.M."/>
            <person name="Birren B."/>
            <person name="Ma L.-J."/>
            <person name="Dean R.A."/>
        </authorList>
    </citation>
    <scope>NUCLEOTIDE SEQUENCE</scope>
    <source>
        <strain evidence="2">R3-111a-1</strain>
    </source>
</reference>
<dbReference type="VEuPathDB" id="FungiDB:GGTG_01479"/>
<dbReference type="EMBL" id="GL385395">
    <property type="protein sequence ID" value="EJT81501.1"/>
    <property type="molecule type" value="Genomic_DNA"/>
</dbReference>
<evidence type="ECO:0000313" key="1">
    <source>
        <dbReference type="EMBL" id="EJT81501.1"/>
    </source>
</evidence>
<evidence type="ECO:0000313" key="2">
    <source>
        <dbReference type="EnsemblFungi" id="EJT81501"/>
    </source>
</evidence>
<dbReference type="HOGENOM" id="CLU_2146024_0_0_1"/>
<evidence type="ECO:0000313" key="3">
    <source>
        <dbReference type="Proteomes" id="UP000006039"/>
    </source>
</evidence>
<organism evidence="1">
    <name type="scientific">Gaeumannomyces tritici (strain R3-111a-1)</name>
    <name type="common">Wheat and barley take-all root rot fungus</name>
    <name type="synonym">Gaeumannomyces graminis var. tritici</name>
    <dbReference type="NCBI Taxonomy" id="644352"/>
    <lineage>
        <taxon>Eukaryota</taxon>
        <taxon>Fungi</taxon>
        <taxon>Dikarya</taxon>
        <taxon>Ascomycota</taxon>
        <taxon>Pezizomycotina</taxon>
        <taxon>Sordariomycetes</taxon>
        <taxon>Sordariomycetidae</taxon>
        <taxon>Magnaporthales</taxon>
        <taxon>Magnaporthaceae</taxon>
        <taxon>Gaeumannomyces</taxon>
    </lineage>
</organism>
<protein>
    <submittedName>
        <fullName evidence="1 2">Uncharacterized protein</fullName>
    </submittedName>
</protein>
<dbReference type="EnsemblFungi" id="EJT81501">
    <property type="protein sequence ID" value="EJT81501"/>
    <property type="gene ID" value="GGTG_01479"/>
</dbReference>
<dbReference type="Proteomes" id="UP000006039">
    <property type="component" value="Unassembled WGS sequence"/>
</dbReference>
<gene>
    <name evidence="2" type="primary">20341937</name>
    <name evidence="1" type="ORF">GGTG_01479</name>
</gene>
<reference evidence="3" key="1">
    <citation type="submission" date="2010-07" db="EMBL/GenBank/DDBJ databases">
        <title>The genome sequence of Gaeumannomyces graminis var. tritici strain R3-111a-1.</title>
        <authorList>
            <consortium name="The Broad Institute Genome Sequencing Platform"/>
            <person name="Ma L.-J."/>
            <person name="Dead R."/>
            <person name="Young S."/>
            <person name="Zeng Q."/>
            <person name="Koehrsen M."/>
            <person name="Alvarado L."/>
            <person name="Berlin A."/>
            <person name="Chapman S.B."/>
            <person name="Chen Z."/>
            <person name="Freedman E."/>
            <person name="Gellesch M."/>
            <person name="Goldberg J."/>
            <person name="Griggs A."/>
            <person name="Gujja S."/>
            <person name="Heilman E.R."/>
            <person name="Heiman D."/>
            <person name="Hepburn T."/>
            <person name="Howarth C."/>
            <person name="Jen D."/>
            <person name="Larson L."/>
            <person name="Mehta T."/>
            <person name="Neiman D."/>
            <person name="Pearson M."/>
            <person name="Roberts A."/>
            <person name="Saif S."/>
            <person name="Shea T."/>
            <person name="Shenoy N."/>
            <person name="Sisk P."/>
            <person name="Stolte C."/>
            <person name="Sykes S."/>
            <person name="Walk T."/>
            <person name="White J."/>
            <person name="Yandava C."/>
            <person name="Haas B."/>
            <person name="Nusbaum C."/>
            <person name="Birren B."/>
        </authorList>
    </citation>
    <scope>NUCLEOTIDE SEQUENCE [LARGE SCALE GENOMIC DNA]</scope>
    <source>
        <strain evidence="3">R3-111a-1</strain>
    </source>
</reference>